<dbReference type="RefSeq" id="WP_093661468.1">
    <property type="nucleotide sequence ID" value="NZ_FOET01000012.1"/>
</dbReference>
<sequence>MTEHMENTESTESTGGAPAPQPDEGIRALDRLTGSWRVTGGAEGTVVYRWMEGGFFLLQEVELEQYGQRVTGLEVIGRERPFGAEKPGEDIRSRFYDGRGNTFDYVYELDGDTLTIWAGEKGSPAYFRGTFDAAGDVLTGAWVYPGGGGYDSVTTRIG</sequence>
<keyword evidence="3" id="KW-1185">Reference proteome</keyword>
<organism evidence="2 3">
    <name type="scientific">Streptomyces radiopugnans</name>
    <dbReference type="NCBI Taxonomy" id="403935"/>
    <lineage>
        <taxon>Bacteria</taxon>
        <taxon>Bacillati</taxon>
        <taxon>Actinomycetota</taxon>
        <taxon>Actinomycetes</taxon>
        <taxon>Kitasatosporales</taxon>
        <taxon>Streptomycetaceae</taxon>
        <taxon>Streptomyces</taxon>
    </lineage>
</organism>
<protein>
    <recommendedName>
        <fullName evidence="4">DUF1579 domain-containing protein</fullName>
    </recommendedName>
</protein>
<dbReference type="Proteomes" id="UP000199055">
    <property type="component" value="Unassembled WGS sequence"/>
</dbReference>
<dbReference type="EMBL" id="FOET01000012">
    <property type="protein sequence ID" value="SEQ65430.1"/>
    <property type="molecule type" value="Genomic_DNA"/>
</dbReference>
<dbReference type="AlphaFoldDB" id="A0A1H9HSX2"/>
<accession>A0A1H9HSX2</accession>
<dbReference type="STRING" id="403935.SAMN05216481_1126"/>
<evidence type="ECO:0000313" key="2">
    <source>
        <dbReference type="EMBL" id="SEQ65430.1"/>
    </source>
</evidence>
<name>A0A1H9HSX2_9ACTN</name>
<evidence type="ECO:0000256" key="1">
    <source>
        <dbReference type="SAM" id="MobiDB-lite"/>
    </source>
</evidence>
<gene>
    <name evidence="2" type="ORF">SAMN05216481_1126</name>
</gene>
<evidence type="ECO:0008006" key="4">
    <source>
        <dbReference type="Google" id="ProtNLM"/>
    </source>
</evidence>
<reference evidence="2 3" key="1">
    <citation type="submission" date="2016-10" db="EMBL/GenBank/DDBJ databases">
        <authorList>
            <person name="de Groot N.N."/>
        </authorList>
    </citation>
    <scope>NUCLEOTIDE SEQUENCE [LARGE SCALE GENOMIC DNA]</scope>
    <source>
        <strain evidence="2 3">CGMCC 4.3519</strain>
    </source>
</reference>
<proteinExistence type="predicted"/>
<feature type="region of interest" description="Disordered" evidence="1">
    <location>
        <begin position="1"/>
        <end position="25"/>
    </location>
</feature>
<evidence type="ECO:0000313" key="3">
    <source>
        <dbReference type="Proteomes" id="UP000199055"/>
    </source>
</evidence>